<dbReference type="EMBL" id="KQ243832">
    <property type="protein sequence ID" value="KNC75125.1"/>
    <property type="molecule type" value="Genomic_DNA"/>
</dbReference>
<keyword evidence="3 10" id="KW-0812">Transmembrane</keyword>
<evidence type="ECO:0000256" key="6">
    <source>
        <dbReference type="ARBA" id="ARBA00022989"/>
    </source>
</evidence>
<dbReference type="Gene3D" id="2.120.10.80">
    <property type="entry name" value="Kelch-type beta propeller"/>
    <property type="match status" value="1"/>
</dbReference>
<dbReference type="SMART" id="SM00423">
    <property type="entry name" value="PSI"/>
    <property type="match status" value="4"/>
</dbReference>
<dbReference type="Pfam" id="PF24981">
    <property type="entry name" value="Beta-prop_ATRN-LZTR1"/>
    <property type="match status" value="1"/>
</dbReference>
<sequence length="737" mass="80123">MIVSGGIRPKAHLQTGSTKKTRILYLETMTWEERDSAKDSVFDAASVLVGPIMYVYGGNAYENSNNDDKESAALCFESQFTAYYIPLDKWHRVKPANTQENPGRVYGHTMHYANGSVLLYGGYDSMLKADTFGFETGVCTDLSNQDDCIDSGCYWCSAGDQCVRPDNAFGVDGCVIPVTAVSTGESRNGACDAALDCRTCYEAAGCKWAGNLCTVIDTDDNTTYTVDDCTVPCESRGNCSECTDPIFHDKQCVWCDSTSQCVPLNEMTNIFAYGGCASYSYDSPEGSCPDLVCANQLDYKHCYSTPGCGWCDFVAKTGEGLCVDGNGMGPLPSANVTCPADSTYHFAPPEPTCQCSGHSTCDGGGRCGSCEGNTEGLNCESCIPGYFGNALNNGTCAPCETEFNGVACLMCDNLTGGCTDCVGNVTGAACNECGSGFYGDPLNGTCEVCLCNNQTDTCDSTTGRCVDCPPGVDGGSCDVCDENYMGDPTLPGGHCYFNLQVNTRYEVTLPEGQTRYFYVFPVRDNSELNITFANSGVLSPRYNSSLTIFWRTDKTMELIVADYTEPFYTNVFSQDVYDFNAGWFEVEVSEVGDIPEDTLRFQLFYTQYRPPPNLVKFFVTFFACFFILLAIGLSIWKARLVQLRRRAVRARQVELETMAARPFATAKLNSITDNYSLTCRSTPAGAATKMPHPLSTEPFADGETVIQTVLIQLPTPVDAPVYKIAFGSTLQTSKKRN</sequence>
<dbReference type="InterPro" id="IPR015915">
    <property type="entry name" value="Kelch-typ_b-propeller"/>
</dbReference>
<dbReference type="SUPFAM" id="SSF57196">
    <property type="entry name" value="EGF/Laminin"/>
    <property type="match status" value="2"/>
</dbReference>
<keyword evidence="13" id="KW-1185">Reference proteome</keyword>
<gene>
    <name evidence="12" type="ORF">SARC_12341</name>
</gene>
<dbReference type="OrthoDB" id="9998912at2759"/>
<dbReference type="InterPro" id="IPR002049">
    <property type="entry name" value="LE_dom"/>
</dbReference>
<keyword evidence="8" id="KW-0325">Glycoprotein</keyword>
<dbReference type="PROSITE" id="PS01248">
    <property type="entry name" value="EGF_LAM_1"/>
    <property type="match status" value="2"/>
</dbReference>
<evidence type="ECO:0000256" key="3">
    <source>
        <dbReference type="ARBA" id="ARBA00022692"/>
    </source>
</evidence>
<keyword evidence="7" id="KW-1015">Disulfide bond</keyword>
<feature type="transmembrane region" description="Helical" evidence="10">
    <location>
        <begin position="617"/>
        <end position="636"/>
    </location>
</feature>
<keyword evidence="4" id="KW-0732">Signal</keyword>
<dbReference type="InterPro" id="IPR056737">
    <property type="entry name" value="Beta-prop_ATRN-MKLN-like"/>
</dbReference>
<evidence type="ECO:0000313" key="13">
    <source>
        <dbReference type="Proteomes" id="UP000054560"/>
    </source>
</evidence>
<evidence type="ECO:0000256" key="5">
    <source>
        <dbReference type="ARBA" id="ARBA00022737"/>
    </source>
</evidence>
<dbReference type="eggNOG" id="KOG1388">
    <property type="taxonomic scope" value="Eukaryota"/>
</dbReference>
<dbReference type="InterPro" id="IPR056863">
    <property type="entry name" value="LMN_ATRN_NET-like_EGF"/>
</dbReference>
<dbReference type="PANTHER" id="PTHR46376">
    <property type="entry name" value="LEUCINE-ZIPPER-LIKE TRANSCRIPTIONAL REGULATOR 1"/>
    <property type="match status" value="1"/>
</dbReference>
<evidence type="ECO:0000259" key="11">
    <source>
        <dbReference type="PROSITE" id="PS50027"/>
    </source>
</evidence>
<dbReference type="FunFam" id="2.10.25.10:FF:000188">
    <property type="entry name" value="Laminin subunit gamma 2"/>
    <property type="match status" value="1"/>
</dbReference>
<keyword evidence="10" id="KW-0472">Membrane</keyword>
<feature type="domain" description="Laminin EGF-like" evidence="11">
    <location>
        <begin position="449"/>
        <end position="497"/>
    </location>
</feature>
<keyword evidence="6 10" id="KW-1133">Transmembrane helix</keyword>
<evidence type="ECO:0000313" key="12">
    <source>
        <dbReference type="EMBL" id="KNC75125.1"/>
    </source>
</evidence>
<dbReference type="Proteomes" id="UP000054560">
    <property type="component" value="Unassembled WGS sequence"/>
</dbReference>
<dbReference type="Pfam" id="PF24973">
    <property type="entry name" value="EGF_LMN_ATRN"/>
    <property type="match status" value="1"/>
</dbReference>
<dbReference type="GO" id="GO:0005794">
    <property type="term" value="C:Golgi apparatus"/>
    <property type="evidence" value="ECO:0007669"/>
    <property type="project" value="TreeGrafter"/>
</dbReference>
<keyword evidence="5" id="KW-0677">Repeat</keyword>
<accession>A0A0L0FEG1</accession>
<proteinExistence type="predicted"/>
<protein>
    <recommendedName>
        <fullName evidence="11">Laminin EGF-like domain-containing protein</fullName>
    </recommendedName>
</protein>
<dbReference type="RefSeq" id="XP_014149027.1">
    <property type="nucleotide sequence ID" value="XM_014293552.1"/>
</dbReference>
<dbReference type="InterPro" id="IPR051568">
    <property type="entry name" value="LZTR1/Attractin"/>
</dbReference>
<keyword evidence="9" id="KW-0424">Laminin EGF-like domain</keyword>
<evidence type="ECO:0000256" key="9">
    <source>
        <dbReference type="ARBA" id="ARBA00023292"/>
    </source>
</evidence>
<dbReference type="CDD" id="cd00055">
    <property type="entry name" value="EGF_Lam"/>
    <property type="match status" value="3"/>
</dbReference>
<evidence type="ECO:0000256" key="8">
    <source>
        <dbReference type="ARBA" id="ARBA00023180"/>
    </source>
</evidence>
<name>A0A0L0FEG1_9EUKA</name>
<dbReference type="AlphaFoldDB" id="A0A0L0FEG1"/>
<dbReference type="Pfam" id="PF00053">
    <property type="entry name" value="EGF_laminin"/>
    <property type="match status" value="2"/>
</dbReference>
<dbReference type="STRING" id="667725.A0A0L0FEG1"/>
<evidence type="ECO:0000256" key="4">
    <source>
        <dbReference type="ARBA" id="ARBA00022729"/>
    </source>
</evidence>
<dbReference type="SMART" id="SM00180">
    <property type="entry name" value="EGF_Lam"/>
    <property type="match status" value="3"/>
</dbReference>
<evidence type="ECO:0000256" key="2">
    <source>
        <dbReference type="ARBA" id="ARBA00022441"/>
    </source>
</evidence>
<dbReference type="GeneID" id="25912845"/>
<dbReference type="Gene3D" id="2.10.25.10">
    <property type="entry name" value="Laminin"/>
    <property type="match status" value="3"/>
</dbReference>
<comment type="subcellular location">
    <subcellularLocation>
        <location evidence="1">Membrane</location>
        <topology evidence="1">Single-pass membrane protein</topology>
    </subcellularLocation>
</comment>
<dbReference type="SUPFAM" id="SSF117281">
    <property type="entry name" value="Kelch motif"/>
    <property type="match status" value="1"/>
</dbReference>
<feature type="domain" description="Laminin EGF-like" evidence="11">
    <location>
        <begin position="353"/>
        <end position="398"/>
    </location>
</feature>
<evidence type="ECO:0000256" key="10">
    <source>
        <dbReference type="SAM" id="Phobius"/>
    </source>
</evidence>
<keyword evidence="2" id="KW-0880">Kelch repeat</keyword>
<evidence type="ECO:0000256" key="1">
    <source>
        <dbReference type="ARBA" id="ARBA00004167"/>
    </source>
</evidence>
<reference evidence="12 13" key="1">
    <citation type="submission" date="2011-02" db="EMBL/GenBank/DDBJ databases">
        <title>The Genome Sequence of Sphaeroforma arctica JP610.</title>
        <authorList>
            <consortium name="The Broad Institute Genome Sequencing Platform"/>
            <person name="Russ C."/>
            <person name="Cuomo C."/>
            <person name="Young S.K."/>
            <person name="Zeng Q."/>
            <person name="Gargeya S."/>
            <person name="Alvarado L."/>
            <person name="Berlin A."/>
            <person name="Chapman S.B."/>
            <person name="Chen Z."/>
            <person name="Freedman E."/>
            <person name="Gellesch M."/>
            <person name="Goldberg J."/>
            <person name="Griggs A."/>
            <person name="Gujja S."/>
            <person name="Heilman E."/>
            <person name="Heiman D."/>
            <person name="Howarth C."/>
            <person name="Mehta T."/>
            <person name="Neiman D."/>
            <person name="Pearson M."/>
            <person name="Roberts A."/>
            <person name="Saif S."/>
            <person name="Shea T."/>
            <person name="Shenoy N."/>
            <person name="Sisk P."/>
            <person name="Stolte C."/>
            <person name="Sykes S."/>
            <person name="White J."/>
            <person name="Yandava C."/>
            <person name="Burger G."/>
            <person name="Gray M.W."/>
            <person name="Holland P.W.H."/>
            <person name="King N."/>
            <person name="Lang F.B.F."/>
            <person name="Roger A.J."/>
            <person name="Ruiz-Trillo I."/>
            <person name="Haas B."/>
            <person name="Nusbaum C."/>
            <person name="Birren B."/>
        </authorList>
    </citation>
    <scope>NUCLEOTIDE SEQUENCE [LARGE SCALE GENOMIC DNA]</scope>
    <source>
        <strain evidence="12 13">JP610</strain>
    </source>
</reference>
<organism evidence="12 13">
    <name type="scientific">Sphaeroforma arctica JP610</name>
    <dbReference type="NCBI Taxonomy" id="667725"/>
    <lineage>
        <taxon>Eukaryota</taxon>
        <taxon>Ichthyosporea</taxon>
        <taxon>Ichthyophonida</taxon>
        <taxon>Sphaeroforma</taxon>
    </lineage>
</organism>
<dbReference type="PROSITE" id="PS50027">
    <property type="entry name" value="EGF_LAM_2"/>
    <property type="match status" value="2"/>
</dbReference>
<dbReference type="PANTHER" id="PTHR46376:SF2">
    <property type="entry name" value="DISTRACTED, ISOFORM B"/>
    <property type="match status" value="1"/>
</dbReference>
<evidence type="ECO:0000256" key="7">
    <source>
        <dbReference type="ARBA" id="ARBA00023157"/>
    </source>
</evidence>
<dbReference type="GO" id="GO:0005604">
    <property type="term" value="C:basement membrane"/>
    <property type="evidence" value="ECO:0007669"/>
    <property type="project" value="UniProtKB-ARBA"/>
</dbReference>
<dbReference type="GO" id="GO:0016020">
    <property type="term" value="C:membrane"/>
    <property type="evidence" value="ECO:0007669"/>
    <property type="project" value="UniProtKB-SubCell"/>
</dbReference>
<dbReference type="InterPro" id="IPR016201">
    <property type="entry name" value="PSI"/>
</dbReference>